<proteinExistence type="predicted"/>
<keyword evidence="1" id="KW-1133">Transmembrane helix</keyword>
<keyword evidence="3" id="KW-1185">Reference proteome</keyword>
<feature type="transmembrane region" description="Helical" evidence="1">
    <location>
        <begin position="86"/>
        <end position="104"/>
    </location>
</feature>
<dbReference type="Proteomes" id="UP001209878">
    <property type="component" value="Unassembled WGS sequence"/>
</dbReference>
<evidence type="ECO:0000313" key="3">
    <source>
        <dbReference type="Proteomes" id="UP001209878"/>
    </source>
</evidence>
<comment type="caution">
    <text evidence="2">The sequence shown here is derived from an EMBL/GenBank/DDBJ whole genome shotgun (WGS) entry which is preliminary data.</text>
</comment>
<dbReference type="AlphaFoldDB" id="A0AAD9KG74"/>
<evidence type="ECO:0000256" key="1">
    <source>
        <dbReference type="SAM" id="Phobius"/>
    </source>
</evidence>
<protein>
    <submittedName>
        <fullName evidence="2">Uncharacterized protein</fullName>
    </submittedName>
</protein>
<dbReference type="Gene3D" id="3.60.10.10">
    <property type="entry name" value="Endonuclease/exonuclease/phosphatase"/>
    <property type="match status" value="1"/>
</dbReference>
<dbReference type="InterPro" id="IPR036691">
    <property type="entry name" value="Endo/exonu/phosph_ase_sf"/>
</dbReference>
<dbReference type="EMBL" id="JAODUO010001143">
    <property type="protein sequence ID" value="KAK2170631.1"/>
    <property type="molecule type" value="Genomic_DNA"/>
</dbReference>
<keyword evidence="1" id="KW-0472">Membrane</keyword>
<gene>
    <name evidence="2" type="ORF">NP493_1145g00027</name>
</gene>
<keyword evidence="1" id="KW-0812">Transmembrane</keyword>
<name>A0AAD9KG74_RIDPI</name>
<reference evidence="2" key="1">
    <citation type="journal article" date="2023" name="Mol. Biol. Evol.">
        <title>Third-Generation Sequencing Reveals the Adaptive Role of the Epigenome in Three Deep-Sea Polychaetes.</title>
        <authorList>
            <person name="Perez M."/>
            <person name="Aroh O."/>
            <person name="Sun Y."/>
            <person name="Lan Y."/>
            <person name="Juniper S.K."/>
            <person name="Young C.R."/>
            <person name="Angers B."/>
            <person name="Qian P.Y."/>
        </authorList>
    </citation>
    <scope>NUCLEOTIDE SEQUENCE</scope>
    <source>
        <strain evidence="2">R07B-5</strain>
    </source>
</reference>
<sequence>MTGYVMFRKDRLGRRGGGVILYIKESIQAYEIKLEKEAECEEAVWCNIVTGKSTLTVGLVYRSPNISMEENEKYITLSKKRVNGTVLLWGILTMGIYSGHLYRVPGERIKSFKI</sequence>
<organism evidence="2 3">
    <name type="scientific">Ridgeia piscesae</name>
    <name type="common">Tubeworm</name>
    <dbReference type="NCBI Taxonomy" id="27915"/>
    <lineage>
        <taxon>Eukaryota</taxon>
        <taxon>Metazoa</taxon>
        <taxon>Spiralia</taxon>
        <taxon>Lophotrochozoa</taxon>
        <taxon>Annelida</taxon>
        <taxon>Polychaeta</taxon>
        <taxon>Sedentaria</taxon>
        <taxon>Canalipalpata</taxon>
        <taxon>Sabellida</taxon>
        <taxon>Siboglinidae</taxon>
        <taxon>Ridgeia</taxon>
    </lineage>
</organism>
<accession>A0AAD9KG74</accession>
<evidence type="ECO:0000313" key="2">
    <source>
        <dbReference type="EMBL" id="KAK2170631.1"/>
    </source>
</evidence>